<feature type="region of interest" description="Disordered" evidence="1">
    <location>
        <begin position="164"/>
        <end position="209"/>
    </location>
</feature>
<dbReference type="InterPro" id="IPR029090">
    <property type="entry name" value="DUF4659"/>
</dbReference>
<evidence type="ECO:0000256" key="1">
    <source>
        <dbReference type="SAM" id="MobiDB-lite"/>
    </source>
</evidence>
<dbReference type="PANTHER" id="PTHR33663">
    <property type="entry name" value="COILED-COIL DOMAIN-CONTAINING PROTEIN 177"/>
    <property type="match status" value="1"/>
</dbReference>
<keyword evidence="3" id="KW-1185">Reference proteome</keyword>
<gene>
    <name evidence="2" type="ORF">EB796_014964</name>
</gene>
<proteinExistence type="predicted"/>
<dbReference type="AlphaFoldDB" id="A0A7J7JK58"/>
<accession>A0A7J7JK58</accession>
<feature type="compositionally biased region" description="Basic and acidic residues" evidence="1">
    <location>
        <begin position="164"/>
        <end position="191"/>
    </location>
</feature>
<organism evidence="2 3">
    <name type="scientific">Bugula neritina</name>
    <name type="common">Brown bryozoan</name>
    <name type="synonym">Sertularia neritina</name>
    <dbReference type="NCBI Taxonomy" id="10212"/>
    <lineage>
        <taxon>Eukaryota</taxon>
        <taxon>Metazoa</taxon>
        <taxon>Spiralia</taxon>
        <taxon>Lophotrochozoa</taxon>
        <taxon>Bryozoa</taxon>
        <taxon>Gymnolaemata</taxon>
        <taxon>Cheilostomatida</taxon>
        <taxon>Flustrina</taxon>
        <taxon>Buguloidea</taxon>
        <taxon>Bugulidae</taxon>
        <taxon>Bugula</taxon>
    </lineage>
</organism>
<dbReference type="OrthoDB" id="200110at2759"/>
<comment type="caution">
    <text evidence="2">The sequence shown here is derived from an EMBL/GenBank/DDBJ whole genome shotgun (WGS) entry which is preliminary data.</text>
</comment>
<name>A0A7J7JK58_BUGNE</name>
<dbReference type="Proteomes" id="UP000593567">
    <property type="component" value="Unassembled WGS sequence"/>
</dbReference>
<protein>
    <submittedName>
        <fullName evidence="2">Uncharacterized protein</fullName>
    </submittedName>
</protein>
<sequence>MKLENKPAALPELNLYNFEEEEFADSKYVLTSPRSLEACDMLNVKPLELIYKPLSDYQDEMRRRGLTFQHAYDEYDKFEKSRQRKLRECRDYRDKMIRDNIFKNSPDPATEYDVMLPADDGLYEVEDSHRVTTSQSLFTTPYSSEGVFHTQPLPSSTWRASKANKVDDTHLQSNGREENGWRAHPPFSERHLSKHRHRTKSRHVDDLEPSHEVLASGENLDLSTQRHSLELAHSVY</sequence>
<dbReference type="PANTHER" id="PTHR33663:SF2">
    <property type="entry name" value="COILED-COIL DOMAIN-CONTAINING PROTEIN 177"/>
    <property type="match status" value="1"/>
</dbReference>
<evidence type="ECO:0000313" key="3">
    <source>
        <dbReference type="Proteomes" id="UP000593567"/>
    </source>
</evidence>
<feature type="compositionally biased region" description="Basic residues" evidence="1">
    <location>
        <begin position="192"/>
        <end position="201"/>
    </location>
</feature>
<dbReference type="EMBL" id="VXIV02002221">
    <property type="protein sequence ID" value="KAF6026729.1"/>
    <property type="molecule type" value="Genomic_DNA"/>
</dbReference>
<reference evidence="2" key="1">
    <citation type="submission" date="2020-06" db="EMBL/GenBank/DDBJ databases">
        <title>Draft genome of Bugula neritina, a colonial animal packing powerful symbionts and potential medicines.</title>
        <authorList>
            <person name="Rayko M."/>
        </authorList>
    </citation>
    <scope>NUCLEOTIDE SEQUENCE [LARGE SCALE GENOMIC DNA]</scope>
    <source>
        <strain evidence="2">Kwan_BN1</strain>
    </source>
</reference>
<evidence type="ECO:0000313" key="2">
    <source>
        <dbReference type="EMBL" id="KAF6026729.1"/>
    </source>
</evidence>